<keyword evidence="2" id="KW-0547">Nucleotide-binding</keyword>
<keyword evidence="7" id="KW-1185">Reference proteome</keyword>
<dbReference type="PANTHER" id="PTHR42854">
    <property type="entry name" value="EUKARYOTIC TRANSLATION INITIATION FACTOR 2 SUBUNIT 3 FAMILY MEMBER"/>
    <property type="match status" value="1"/>
</dbReference>
<protein>
    <submittedName>
        <fullName evidence="6">Eukaryotic translation initiation factor gamma subunit, putative</fullName>
    </submittedName>
</protein>
<name>A0A0S4JS73_BODSA</name>
<evidence type="ECO:0000256" key="4">
    <source>
        <dbReference type="ARBA" id="ARBA00023134"/>
    </source>
</evidence>
<dbReference type="InterPro" id="IPR050543">
    <property type="entry name" value="eIF2G"/>
</dbReference>
<feature type="domain" description="Initiation factor eIF2 gamma C-terminal" evidence="5">
    <location>
        <begin position="3"/>
        <end position="63"/>
    </location>
</feature>
<evidence type="ECO:0000256" key="2">
    <source>
        <dbReference type="ARBA" id="ARBA00022741"/>
    </source>
</evidence>
<dbReference type="InterPro" id="IPR015256">
    <property type="entry name" value="eIF2g_C"/>
</dbReference>
<dbReference type="SUPFAM" id="SSF50465">
    <property type="entry name" value="EF-Tu/eEF-1alpha/eIF2-gamma C-terminal domain"/>
    <property type="match status" value="1"/>
</dbReference>
<gene>
    <name evidence="6" type="ORF">BSAL_41365</name>
</gene>
<dbReference type="InterPro" id="IPR009001">
    <property type="entry name" value="Transl_elong_EF1A/Init_IF2_C"/>
</dbReference>
<keyword evidence="3" id="KW-0648">Protein biosynthesis</keyword>
<proteinExistence type="predicted"/>
<evidence type="ECO:0000256" key="3">
    <source>
        <dbReference type="ARBA" id="ARBA00022917"/>
    </source>
</evidence>
<dbReference type="VEuPathDB" id="TriTrypDB:BSAL_41365"/>
<evidence type="ECO:0000256" key="1">
    <source>
        <dbReference type="ARBA" id="ARBA00022540"/>
    </source>
</evidence>
<keyword evidence="1 6" id="KW-0396">Initiation factor</keyword>
<evidence type="ECO:0000313" key="6">
    <source>
        <dbReference type="EMBL" id="CUG93206.1"/>
    </source>
</evidence>
<evidence type="ECO:0000313" key="7">
    <source>
        <dbReference type="Proteomes" id="UP000051952"/>
    </source>
</evidence>
<dbReference type="Proteomes" id="UP000051952">
    <property type="component" value="Unassembled WGS sequence"/>
</dbReference>
<accession>A0A0S4JS73</accession>
<dbReference type="GO" id="GO:0003743">
    <property type="term" value="F:translation initiation factor activity"/>
    <property type="evidence" value="ECO:0007669"/>
    <property type="project" value="UniProtKB-KW"/>
</dbReference>
<organism evidence="6 7">
    <name type="scientific">Bodo saltans</name>
    <name type="common">Flagellated protozoan</name>
    <dbReference type="NCBI Taxonomy" id="75058"/>
    <lineage>
        <taxon>Eukaryota</taxon>
        <taxon>Discoba</taxon>
        <taxon>Euglenozoa</taxon>
        <taxon>Kinetoplastea</taxon>
        <taxon>Metakinetoplastina</taxon>
        <taxon>Eubodonida</taxon>
        <taxon>Bodonidae</taxon>
        <taxon>Bodo</taxon>
    </lineage>
</organism>
<dbReference type="GO" id="GO:0005525">
    <property type="term" value="F:GTP binding"/>
    <property type="evidence" value="ECO:0007669"/>
    <property type="project" value="UniProtKB-KW"/>
</dbReference>
<dbReference type="GO" id="GO:0000049">
    <property type="term" value="F:tRNA binding"/>
    <property type="evidence" value="ECO:0007669"/>
    <property type="project" value="TreeGrafter"/>
</dbReference>
<dbReference type="GO" id="GO:0001731">
    <property type="term" value="P:formation of translation preinitiation complex"/>
    <property type="evidence" value="ECO:0007669"/>
    <property type="project" value="TreeGrafter"/>
</dbReference>
<dbReference type="Gene3D" id="2.40.30.10">
    <property type="entry name" value="Translation factors"/>
    <property type="match status" value="1"/>
</dbReference>
<reference evidence="7" key="1">
    <citation type="submission" date="2015-09" db="EMBL/GenBank/DDBJ databases">
        <authorList>
            <consortium name="Pathogen Informatics"/>
        </authorList>
    </citation>
    <scope>NUCLEOTIDE SEQUENCE [LARGE SCALE GENOMIC DNA]</scope>
    <source>
        <strain evidence="7">Lake Konstanz</strain>
    </source>
</reference>
<dbReference type="PANTHER" id="PTHR42854:SF3">
    <property type="entry name" value="EUKARYOTIC TRANSLATION INITIATION FACTOR 2 SUBUNIT 3-RELATED"/>
    <property type="match status" value="1"/>
</dbReference>
<dbReference type="OrthoDB" id="1045173at2759"/>
<dbReference type="GO" id="GO:0005829">
    <property type="term" value="C:cytosol"/>
    <property type="evidence" value="ECO:0007669"/>
    <property type="project" value="TreeGrafter"/>
</dbReference>
<dbReference type="Pfam" id="PF09173">
    <property type="entry name" value="eIF2_C"/>
    <property type="match status" value="1"/>
</dbReference>
<dbReference type="EMBL" id="CYKH01002128">
    <property type="protein sequence ID" value="CUG93206.1"/>
    <property type="molecule type" value="Genomic_DNA"/>
</dbReference>
<sequence length="72" mass="7795">MPEEMLQINVGTLTAGATVVSVTTNPDFAKLQLVTPVCCSIGEQIAISRRVDKHFRLIGWGTIRRGAAITLK</sequence>
<keyword evidence="4" id="KW-0342">GTP-binding</keyword>
<evidence type="ECO:0000259" key="5">
    <source>
        <dbReference type="Pfam" id="PF09173"/>
    </source>
</evidence>
<dbReference type="AlphaFoldDB" id="A0A0S4JS73"/>
<dbReference type="GO" id="GO:0005850">
    <property type="term" value="C:eukaryotic translation initiation factor 2 complex"/>
    <property type="evidence" value="ECO:0007669"/>
    <property type="project" value="TreeGrafter"/>
</dbReference>